<reference evidence="1" key="1">
    <citation type="journal article" date="2021" name="Proc. Natl. Acad. Sci. U.S.A.">
        <title>A Catalog of Tens of Thousands of Viruses from Human Metagenomes Reveals Hidden Associations with Chronic Diseases.</title>
        <authorList>
            <person name="Tisza M.J."/>
            <person name="Buck C.B."/>
        </authorList>
    </citation>
    <scope>NUCLEOTIDE SEQUENCE</scope>
    <source>
        <strain evidence="1">CtYsL76</strain>
    </source>
</reference>
<organism evidence="1">
    <name type="scientific">CrAss-like virus sp. ctYsL76</name>
    <dbReference type="NCBI Taxonomy" id="2826826"/>
    <lineage>
        <taxon>Viruses</taxon>
        <taxon>Duplodnaviria</taxon>
        <taxon>Heunggongvirae</taxon>
        <taxon>Uroviricota</taxon>
        <taxon>Caudoviricetes</taxon>
        <taxon>Crassvirales</taxon>
    </lineage>
</organism>
<protein>
    <submittedName>
        <fullName evidence="1">GIY-YIG nuclease superfamily protein</fullName>
    </submittedName>
</protein>
<proteinExistence type="predicted"/>
<name>A0A8S5QLV2_9CAUD</name>
<accession>A0A8S5QLV2</accession>
<evidence type="ECO:0000313" key="1">
    <source>
        <dbReference type="EMBL" id="DAE19970.1"/>
    </source>
</evidence>
<sequence>MGKYGKENKKSKIVDKYDLNGNLVESFDCLMDVVRKYNYNSGTLCHAIYKHRPYKNYI</sequence>
<dbReference type="EMBL" id="BK015689">
    <property type="protein sequence ID" value="DAE19970.1"/>
    <property type="molecule type" value="Genomic_DNA"/>
</dbReference>